<evidence type="ECO:0000313" key="2">
    <source>
        <dbReference type="EMBL" id="TEB18770.1"/>
    </source>
</evidence>
<evidence type="ECO:0000313" key="3">
    <source>
        <dbReference type="Proteomes" id="UP000298030"/>
    </source>
</evidence>
<name>A0A4Y7SB88_COPMI</name>
<gene>
    <name evidence="2" type="ORF">FA13DRAFT_1745291</name>
</gene>
<sequence length="55" mass="6665">MPVTFWPPGSQRCRVGEETYTALVEHTRRLYWRPPPVGRRQRNDENRWAIGRRVE</sequence>
<dbReference type="Proteomes" id="UP000298030">
    <property type="component" value="Unassembled WGS sequence"/>
</dbReference>
<dbReference type="AlphaFoldDB" id="A0A4Y7SB88"/>
<reference evidence="2 3" key="1">
    <citation type="journal article" date="2019" name="Nat. Ecol. Evol.">
        <title>Megaphylogeny resolves global patterns of mushroom evolution.</title>
        <authorList>
            <person name="Varga T."/>
            <person name="Krizsan K."/>
            <person name="Foldi C."/>
            <person name="Dima B."/>
            <person name="Sanchez-Garcia M."/>
            <person name="Sanchez-Ramirez S."/>
            <person name="Szollosi G.J."/>
            <person name="Szarkandi J.G."/>
            <person name="Papp V."/>
            <person name="Albert L."/>
            <person name="Andreopoulos W."/>
            <person name="Angelini C."/>
            <person name="Antonin V."/>
            <person name="Barry K.W."/>
            <person name="Bougher N.L."/>
            <person name="Buchanan P."/>
            <person name="Buyck B."/>
            <person name="Bense V."/>
            <person name="Catcheside P."/>
            <person name="Chovatia M."/>
            <person name="Cooper J."/>
            <person name="Damon W."/>
            <person name="Desjardin D."/>
            <person name="Finy P."/>
            <person name="Geml J."/>
            <person name="Haridas S."/>
            <person name="Hughes K."/>
            <person name="Justo A."/>
            <person name="Karasinski D."/>
            <person name="Kautmanova I."/>
            <person name="Kiss B."/>
            <person name="Kocsube S."/>
            <person name="Kotiranta H."/>
            <person name="LaButti K.M."/>
            <person name="Lechner B.E."/>
            <person name="Liimatainen K."/>
            <person name="Lipzen A."/>
            <person name="Lukacs Z."/>
            <person name="Mihaltcheva S."/>
            <person name="Morgado L.N."/>
            <person name="Niskanen T."/>
            <person name="Noordeloos M.E."/>
            <person name="Ohm R.A."/>
            <person name="Ortiz-Santana B."/>
            <person name="Ovrebo C."/>
            <person name="Racz N."/>
            <person name="Riley R."/>
            <person name="Savchenko A."/>
            <person name="Shiryaev A."/>
            <person name="Soop K."/>
            <person name="Spirin V."/>
            <person name="Szebenyi C."/>
            <person name="Tomsovsky M."/>
            <person name="Tulloss R.E."/>
            <person name="Uehling J."/>
            <person name="Grigoriev I.V."/>
            <person name="Vagvolgyi C."/>
            <person name="Papp T."/>
            <person name="Martin F.M."/>
            <person name="Miettinen O."/>
            <person name="Hibbett D.S."/>
            <person name="Nagy L.G."/>
        </authorList>
    </citation>
    <scope>NUCLEOTIDE SEQUENCE [LARGE SCALE GENOMIC DNA]</scope>
    <source>
        <strain evidence="2 3">FP101781</strain>
    </source>
</reference>
<feature type="region of interest" description="Disordered" evidence="1">
    <location>
        <begin position="34"/>
        <end position="55"/>
    </location>
</feature>
<organism evidence="2 3">
    <name type="scientific">Coprinellus micaceus</name>
    <name type="common">Glistening ink-cap mushroom</name>
    <name type="synonym">Coprinus micaceus</name>
    <dbReference type="NCBI Taxonomy" id="71717"/>
    <lineage>
        <taxon>Eukaryota</taxon>
        <taxon>Fungi</taxon>
        <taxon>Dikarya</taxon>
        <taxon>Basidiomycota</taxon>
        <taxon>Agaricomycotina</taxon>
        <taxon>Agaricomycetes</taxon>
        <taxon>Agaricomycetidae</taxon>
        <taxon>Agaricales</taxon>
        <taxon>Agaricineae</taxon>
        <taxon>Psathyrellaceae</taxon>
        <taxon>Coprinellus</taxon>
    </lineage>
</organism>
<evidence type="ECO:0000256" key="1">
    <source>
        <dbReference type="SAM" id="MobiDB-lite"/>
    </source>
</evidence>
<comment type="caution">
    <text evidence="2">The sequence shown here is derived from an EMBL/GenBank/DDBJ whole genome shotgun (WGS) entry which is preliminary data.</text>
</comment>
<proteinExistence type="predicted"/>
<keyword evidence="3" id="KW-1185">Reference proteome</keyword>
<accession>A0A4Y7SB88</accession>
<protein>
    <submittedName>
        <fullName evidence="2">Uncharacterized protein</fullName>
    </submittedName>
</protein>
<feature type="compositionally biased region" description="Basic and acidic residues" evidence="1">
    <location>
        <begin position="41"/>
        <end position="55"/>
    </location>
</feature>
<dbReference type="EMBL" id="QPFP01000229">
    <property type="protein sequence ID" value="TEB18770.1"/>
    <property type="molecule type" value="Genomic_DNA"/>
</dbReference>